<evidence type="ECO:0000256" key="2">
    <source>
        <dbReference type="ARBA" id="ARBA00012438"/>
    </source>
</evidence>
<sequence length="797" mass="85270">MIRFKVRRGFGVLTFLLLIAASPAGNDQRFDAMTADVKAQMQKDPSTAVGQAEAALKYAREVRSPIMEATALWLKGEAYSRIVQHERAAKILAEARRIVDRAAPGSQLNADILLSEGGALYAKGEIGAALADLRRAHDMFRDAGGTRSRAKTLIMIALVHATGNDHAGALRYLDQALDAYRADPGLAVAIYNGRGLAFKELGRLQEAEAELAKALAMARQMKSVVVYAQILSNVADVHLDDNDLRAGNRTIGEGLALTTKPEAAAYRPTFIALAARAAFLRGDIPAAERLIAERFQGVDLTATLPPDRPAHDVAYRIYSKIARDDLALAHLAALKRLDDQATATARSNSAAIAAARFDFANQELRIAQLKAADLQKTVAFERARARAQRWVFVGVAAATLIIITLLAFGIVTLRRSRNALARTNVALGKALAAKTEFLATTSHEIRTPLNGILGMTQVMLANPKTDAEMRDRLSVVHGAGITMRALVDDILDVAKIETGKMTIEKTPTDIRRTIHEAARMWEDQARAKGLSFNVDLCSGPHCGMADSTRLRQIVFNLLSNAVKFTPGGNVIVTATVIGDRWRLTVADTGIGIAPDKHEIIFEPFRQADTGTTRQFGGTGLGLSICRSLSRAMGGDVIVSSVEGEGATFTLDLPYEPVEAPEAAAAAPGAGVLVVDRNPITRAMFKALLSPIGGPIFFAGSASEALEALATKQPATLLIDDATLRVEDDPIAATRTIAQAATSAHIALLGPPLERGEQGRLNEAGIAQFIAKPIGKEALVQVLFNDERHVTALVSEAA</sequence>
<dbReference type="CDD" id="cd00082">
    <property type="entry name" value="HisKA"/>
    <property type="match status" value="1"/>
</dbReference>
<evidence type="ECO:0000313" key="10">
    <source>
        <dbReference type="EMBL" id="ONF97365.1"/>
    </source>
</evidence>
<dbReference type="SUPFAM" id="SSF48452">
    <property type="entry name" value="TPR-like"/>
    <property type="match status" value="2"/>
</dbReference>
<keyword evidence="6" id="KW-1133">Transmembrane helix</keyword>
<dbReference type="Proteomes" id="UP000188729">
    <property type="component" value="Unassembled WGS sequence"/>
</dbReference>
<keyword evidence="6" id="KW-0472">Membrane</keyword>
<feature type="transmembrane region" description="Helical" evidence="6">
    <location>
        <begin position="390"/>
        <end position="413"/>
    </location>
</feature>
<feature type="signal peptide" evidence="7">
    <location>
        <begin position="1"/>
        <end position="26"/>
    </location>
</feature>
<dbReference type="SMART" id="SM00387">
    <property type="entry name" value="HATPase_c"/>
    <property type="match status" value="1"/>
</dbReference>
<dbReference type="PRINTS" id="PR00344">
    <property type="entry name" value="BCTRLSENSOR"/>
</dbReference>
<dbReference type="InterPro" id="IPR004358">
    <property type="entry name" value="Sig_transdc_His_kin-like_C"/>
</dbReference>
<evidence type="ECO:0000256" key="1">
    <source>
        <dbReference type="ARBA" id="ARBA00000085"/>
    </source>
</evidence>
<feature type="domain" description="Response regulatory" evidence="9">
    <location>
        <begin position="670"/>
        <end position="786"/>
    </location>
</feature>
<organism evidence="10 11">
    <name type="scientific">Sphingomonas jeddahensis</name>
    <dbReference type="NCBI Taxonomy" id="1915074"/>
    <lineage>
        <taxon>Bacteria</taxon>
        <taxon>Pseudomonadati</taxon>
        <taxon>Pseudomonadota</taxon>
        <taxon>Alphaproteobacteria</taxon>
        <taxon>Sphingomonadales</taxon>
        <taxon>Sphingomonadaceae</taxon>
        <taxon>Sphingomonas</taxon>
    </lineage>
</organism>
<protein>
    <recommendedName>
        <fullName evidence="2">histidine kinase</fullName>
        <ecNumber evidence="2">2.7.13.3</ecNumber>
    </recommendedName>
</protein>
<dbReference type="SMART" id="SM00388">
    <property type="entry name" value="HisKA"/>
    <property type="match status" value="1"/>
</dbReference>
<dbReference type="PROSITE" id="PS50110">
    <property type="entry name" value="RESPONSE_REGULATORY"/>
    <property type="match status" value="1"/>
</dbReference>
<evidence type="ECO:0000256" key="6">
    <source>
        <dbReference type="SAM" id="Phobius"/>
    </source>
</evidence>
<dbReference type="Gene3D" id="1.10.287.130">
    <property type="match status" value="1"/>
</dbReference>
<dbReference type="EC" id="2.7.13.3" evidence="2"/>
<dbReference type="EMBL" id="MPSB01000002">
    <property type="protein sequence ID" value="ONF97365.1"/>
    <property type="molecule type" value="Genomic_DNA"/>
</dbReference>
<evidence type="ECO:0000256" key="4">
    <source>
        <dbReference type="ARBA" id="ARBA00023012"/>
    </source>
</evidence>
<dbReference type="FunFam" id="3.30.565.10:FF:000010">
    <property type="entry name" value="Sensor histidine kinase RcsC"/>
    <property type="match status" value="1"/>
</dbReference>
<dbReference type="InterPro" id="IPR005467">
    <property type="entry name" value="His_kinase_dom"/>
</dbReference>
<dbReference type="Pfam" id="PF02518">
    <property type="entry name" value="HATPase_c"/>
    <property type="match status" value="1"/>
</dbReference>
<evidence type="ECO:0000256" key="3">
    <source>
        <dbReference type="ARBA" id="ARBA00022553"/>
    </source>
</evidence>
<dbReference type="STRING" id="1915074.SPHI_08030"/>
<dbReference type="GO" id="GO:0000155">
    <property type="term" value="F:phosphorelay sensor kinase activity"/>
    <property type="evidence" value="ECO:0007669"/>
    <property type="project" value="InterPro"/>
</dbReference>
<accession>A0A1V2EY15</accession>
<proteinExistence type="predicted"/>
<dbReference type="InterPro" id="IPR036097">
    <property type="entry name" value="HisK_dim/P_sf"/>
</dbReference>
<comment type="catalytic activity">
    <reaction evidence="1">
        <text>ATP + protein L-histidine = ADP + protein N-phospho-L-histidine.</text>
        <dbReference type="EC" id="2.7.13.3"/>
    </reaction>
</comment>
<keyword evidence="10" id="KW-0808">Transferase</keyword>
<evidence type="ECO:0000256" key="5">
    <source>
        <dbReference type="PROSITE-ProRule" id="PRU00169"/>
    </source>
</evidence>
<dbReference type="Pfam" id="PF00512">
    <property type="entry name" value="HisKA"/>
    <property type="match status" value="1"/>
</dbReference>
<name>A0A1V2EY15_9SPHN</name>
<feature type="domain" description="Histidine kinase" evidence="8">
    <location>
        <begin position="440"/>
        <end position="656"/>
    </location>
</feature>
<dbReference type="InterPro" id="IPR003594">
    <property type="entry name" value="HATPase_dom"/>
</dbReference>
<keyword evidence="4" id="KW-0902">Two-component regulatory system</keyword>
<dbReference type="Gene3D" id="3.30.565.10">
    <property type="entry name" value="Histidine kinase-like ATPase, C-terminal domain"/>
    <property type="match status" value="1"/>
</dbReference>
<dbReference type="Gene3D" id="1.25.40.10">
    <property type="entry name" value="Tetratricopeptide repeat domain"/>
    <property type="match status" value="1"/>
</dbReference>
<dbReference type="CDD" id="cd16922">
    <property type="entry name" value="HATPase_EvgS-ArcB-TorS-like"/>
    <property type="match status" value="1"/>
</dbReference>
<keyword evidence="7" id="KW-0732">Signal</keyword>
<keyword evidence="11" id="KW-1185">Reference proteome</keyword>
<dbReference type="SUPFAM" id="SSF52172">
    <property type="entry name" value="CheY-like"/>
    <property type="match status" value="1"/>
</dbReference>
<feature type="chain" id="PRO_5012279283" description="histidine kinase" evidence="7">
    <location>
        <begin position="27"/>
        <end position="797"/>
    </location>
</feature>
<dbReference type="PANTHER" id="PTHR45339">
    <property type="entry name" value="HYBRID SIGNAL TRANSDUCTION HISTIDINE KINASE J"/>
    <property type="match status" value="1"/>
</dbReference>
<dbReference type="InterPro" id="IPR001789">
    <property type="entry name" value="Sig_transdc_resp-reg_receiver"/>
</dbReference>
<feature type="modified residue" description="4-aspartylphosphate" evidence="5">
    <location>
        <position position="720"/>
    </location>
</feature>
<reference evidence="10 11" key="1">
    <citation type="submission" date="2016-11" db="EMBL/GenBank/DDBJ databases">
        <title>Genome sequence of Sphingomonas jeddahensis G39.</title>
        <authorList>
            <person name="Poehlein A."/>
            <person name="Wuebbeler J.H."/>
            <person name="Steinbuechel A."/>
            <person name="Daniel R."/>
        </authorList>
    </citation>
    <scope>NUCLEOTIDE SEQUENCE [LARGE SCALE GENOMIC DNA]</scope>
    <source>
        <strain evidence="10 11">G39</strain>
    </source>
</reference>
<comment type="caution">
    <text evidence="10">The sequence shown here is derived from an EMBL/GenBank/DDBJ whole genome shotgun (WGS) entry which is preliminary data.</text>
</comment>
<dbReference type="SUPFAM" id="SSF47384">
    <property type="entry name" value="Homodimeric domain of signal transducing histidine kinase"/>
    <property type="match status" value="1"/>
</dbReference>
<dbReference type="AlphaFoldDB" id="A0A1V2EY15"/>
<dbReference type="InterPro" id="IPR019734">
    <property type="entry name" value="TPR_rpt"/>
</dbReference>
<dbReference type="Gene3D" id="3.40.50.2300">
    <property type="match status" value="1"/>
</dbReference>
<evidence type="ECO:0000259" key="9">
    <source>
        <dbReference type="PROSITE" id="PS50110"/>
    </source>
</evidence>
<dbReference type="SMART" id="SM00028">
    <property type="entry name" value="TPR"/>
    <property type="match status" value="4"/>
</dbReference>
<keyword evidence="6" id="KW-0812">Transmembrane</keyword>
<dbReference type="InterPro" id="IPR011006">
    <property type="entry name" value="CheY-like_superfamily"/>
</dbReference>
<evidence type="ECO:0000313" key="11">
    <source>
        <dbReference type="Proteomes" id="UP000188729"/>
    </source>
</evidence>
<dbReference type="SUPFAM" id="SSF55874">
    <property type="entry name" value="ATPase domain of HSP90 chaperone/DNA topoisomerase II/histidine kinase"/>
    <property type="match status" value="1"/>
</dbReference>
<dbReference type="InterPro" id="IPR011990">
    <property type="entry name" value="TPR-like_helical_dom_sf"/>
</dbReference>
<dbReference type="PANTHER" id="PTHR45339:SF1">
    <property type="entry name" value="HYBRID SIGNAL TRANSDUCTION HISTIDINE KINASE J"/>
    <property type="match status" value="1"/>
</dbReference>
<gene>
    <name evidence="10" type="primary">luxQ</name>
    <name evidence="10" type="ORF">SPHI_08030</name>
</gene>
<evidence type="ECO:0000256" key="7">
    <source>
        <dbReference type="SAM" id="SignalP"/>
    </source>
</evidence>
<dbReference type="InterPro" id="IPR036890">
    <property type="entry name" value="HATPase_C_sf"/>
</dbReference>
<dbReference type="PROSITE" id="PS50109">
    <property type="entry name" value="HIS_KIN"/>
    <property type="match status" value="1"/>
</dbReference>
<evidence type="ECO:0000259" key="8">
    <source>
        <dbReference type="PROSITE" id="PS50109"/>
    </source>
</evidence>
<keyword evidence="10" id="KW-0418">Kinase</keyword>
<keyword evidence="3 5" id="KW-0597">Phosphoprotein</keyword>
<dbReference type="InterPro" id="IPR003661">
    <property type="entry name" value="HisK_dim/P_dom"/>
</dbReference>